<dbReference type="PANTHER" id="PTHR22926">
    <property type="entry name" value="PHOSPHO-N-ACETYLMURAMOYL-PENTAPEPTIDE-TRANSFERASE"/>
    <property type="match status" value="1"/>
</dbReference>
<comment type="subcellular location">
    <subcellularLocation>
        <location evidence="1">Cell membrane</location>
        <topology evidence="1">Multi-pass membrane protein</topology>
    </subcellularLocation>
</comment>
<keyword evidence="2" id="KW-1003">Cell membrane</keyword>
<evidence type="ECO:0000313" key="10">
    <source>
        <dbReference type="Proteomes" id="UP000201728"/>
    </source>
</evidence>
<keyword evidence="5 8" id="KW-1133">Transmembrane helix</keyword>
<feature type="transmembrane region" description="Helical" evidence="8">
    <location>
        <begin position="123"/>
        <end position="142"/>
    </location>
</feature>
<feature type="transmembrane region" description="Helical" evidence="8">
    <location>
        <begin position="93"/>
        <end position="116"/>
    </location>
</feature>
<organism evidence="9 10">
    <name type="scientific">Legionella clemsonensis</name>
    <dbReference type="NCBI Taxonomy" id="1867846"/>
    <lineage>
        <taxon>Bacteria</taxon>
        <taxon>Pseudomonadati</taxon>
        <taxon>Pseudomonadota</taxon>
        <taxon>Gammaproteobacteria</taxon>
        <taxon>Legionellales</taxon>
        <taxon>Legionellaceae</taxon>
        <taxon>Legionella</taxon>
    </lineage>
</organism>
<evidence type="ECO:0000256" key="3">
    <source>
        <dbReference type="ARBA" id="ARBA00022679"/>
    </source>
</evidence>
<proteinExistence type="predicted"/>
<accession>A0A222P3T4</accession>
<evidence type="ECO:0000256" key="4">
    <source>
        <dbReference type="ARBA" id="ARBA00022692"/>
    </source>
</evidence>
<dbReference type="GO" id="GO:0009103">
    <property type="term" value="P:lipopolysaccharide biosynthetic process"/>
    <property type="evidence" value="ECO:0007669"/>
    <property type="project" value="TreeGrafter"/>
</dbReference>
<dbReference type="Pfam" id="PF00953">
    <property type="entry name" value="Glycos_transf_4"/>
    <property type="match status" value="1"/>
</dbReference>
<dbReference type="Proteomes" id="UP000201728">
    <property type="component" value="Chromosome"/>
</dbReference>
<dbReference type="PANTHER" id="PTHR22926:SF3">
    <property type="entry name" value="UNDECAPRENYL-PHOSPHATE ALPHA-N-ACETYLGLUCOSAMINYL 1-PHOSPHATE TRANSFERASE"/>
    <property type="match status" value="1"/>
</dbReference>
<dbReference type="GO" id="GO:0071555">
    <property type="term" value="P:cell wall organization"/>
    <property type="evidence" value="ECO:0007669"/>
    <property type="project" value="TreeGrafter"/>
</dbReference>
<feature type="transmembrane region" description="Helical" evidence="8">
    <location>
        <begin position="172"/>
        <end position="192"/>
    </location>
</feature>
<feature type="transmembrane region" description="Helical" evidence="8">
    <location>
        <begin position="275"/>
        <end position="297"/>
    </location>
</feature>
<evidence type="ECO:0000256" key="7">
    <source>
        <dbReference type="PIRSR" id="PIRSR600715-1"/>
    </source>
</evidence>
<keyword evidence="6 8" id="KW-0472">Membrane</keyword>
<dbReference type="AlphaFoldDB" id="A0A222P3T4"/>
<gene>
    <name evidence="9" type="primary">tagO</name>
    <name evidence="9" type="ORF">clem_09425</name>
</gene>
<evidence type="ECO:0000256" key="8">
    <source>
        <dbReference type="SAM" id="Phobius"/>
    </source>
</evidence>
<dbReference type="GO" id="GO:0036380">
    <property type="term" value="F:UDP-N-acetylglucosamine-undecaprenyl-phosphate N-acetylglucosaminephosphotransferase activity"/>
    <property type="evidence" value="ECO:0007669"/>
    <property type="project" value="UniProtKB-EC"/>
</dbReference>
<evidence type="ECO:0000313" key="9">
    <source>
        <dbReference type="EMBL" id="ASQ46435.1"/>
    </source>
</evidence>
<comment type="cofactor">
    <cofactor evidence="7">
        <name>Mg(2+)</name>
        <dbReference type="ChEBI" id="CHEBI:18420"/>
    </cofactor>
</comment>
<keyword evidence="4 8" id="KW-0812">Transmembrane</keyword>
<evidence type="ECO:0000256" key="6">
    <source>
        <dbReference type="ARBA" id="ARBA00023136"/>
    </source>
</evidence>
<feature type="binding site" evidence="7">
    <location>
        <position position="141"/>
    </location>
    <ligand>
        <name>Mg(2+)</name>
        <dbReference type="ChEBI" id="CHEBI:18420"/>
    </ligand>
</feature>
<feature type="transmembrane region" description="Helical" evidence="8">
    <location>
        <begin position="148"/>
        <end position="165"/>
    </location>
</feature>
<evidence type="ECO:0000256" key="1">
    <source>
        <dbReference type="ARBA" id="ARBA00004651"/>
    </source>
</evidence>
<keyword evidence="3 9" id="KW-0808">Transferase</keyword>
<dbReference type="GO" id="GO:0005886">
    <property type="term" value="C:plasma membrane"/>
    <property type="evidence" value="ECO:0007669"/>
    <property type="project" value="UniProtKB-SubCell"/>
</dbReference>
<dbReference type="EC" id="2.7.8.33" evidence="9"/>
<sequence>MVLLSATFVKLFCSLANNTRLLVQPNERTLHAKPTVRGSGIVFIGLWLLSVSFLGLVIDTPFSQQMMLILSGLLLSAISFLDDLMNLSVKIRLLVQALVSFSLTFYLFPLPLNFLLFTVPEGIVASVFVVAAFIWAINHFNFMDGLDGFAAIQAFFLLSIYSLIFNHHQAIFYEYVCLMLVASLVGFLIFNFPPAKVFMGDVGSATLGLSTFLMGLVAQKYYSVPIIYWFMLNGLFLFDATITLLRRIVNRETWYAPHKKHAYQRIKQLGVNSELILSGQVVINAVIVGLVACIYFYPQYTLAIVALELVGLSGIYVLIERAYPMTSLQKIA</sequence>
<feature type="transmembrane region" description="Helical" evidence="8">
    <location>
        <begin position="303"/>
        <end position="319"/>
    </location>
</feature>
<feature type="transmembrane region" description="Helical" evidence="8">
    <location>
        <begin position="65"/>
        <end position="81"/>
    </location>
</feature>
<dbReference type="GO" id="GO:0046872">
    <property type="term" value="F:metal ion binding"/>
    <property type="evidence" value="ECO:0007669"/>
    <property type="project" value="UniProtKB-KW"/>
</dbReference>
<dbReference type="InterPro" id="IPR000715">
    <property type="entry name" value="Glycosyl_transferase_4"/>
</dbReference>
<keyword evidence="7" id="KW-0479">Metal-binding</keyword>
<keyword evidence="7" id="KW-0460">Magnesium</keyword>
<feature type="binding site" evidence="7">
    <location>
        <position position="201"/>
    </location>
    <ligand>
        <name>Mg(2+)</name>
        <dbReference type="ChEBI" id="CHEBI:18420"/>
    </ligand>
</feature>
<name>A0A222P3T4_9GAMM</name>
<dbReference type="CDD" id="cd06854">
    <property type="entry name" value="GT_WbpL_WbcO_like"/>
    <property type="match status" value="1"/>
</dbReference>
<dbReference type="KEGG" id="lcd:clem_09425"/>
<evidence type="ECO:0000256" key="2">
    <source>
        <dbReference type="ARBA" id="ARBA00022475"/>
    </source>
</evidence>
<reference evidence="10" key="1">
    <citation type="submission" date="2016-07" db="EMBL/GenBank/DDBJ databases">
        <authorList>
            <person name="Florea S."/>
            <person name="Webb J.S."/>
            <person name="Jaromczyk J."/>
            <person name="Schardl C.L."/>
        </authorList>
    </citation>
    <scope>NUCLEOTIDE SEQUENCE [LARGE SCALE GENOMIC DNA]</scope>
    <source>
        <strain evidence="10">CDC-D5610</strain>
    </source>
</reference>
<dbReference type="EMBL" id="CP016397">
    <property type="protein sequence ID" value="ASQ46435.1"/>
    <property type="molecule type" value="Genomic_DNA"/>
</dbReference>
<dbReference type="GO" id="GO:0044038">
    <property type="term" value="P:cell wall macromolecule biosynthetic process"/>
    <property type="evidence" value="ECO:0007669"/>
    <property type="project" value="TreeGrafter"/>
</dbReference>
<keyword evidence="10" id="KW-1185">Reference proteome</keyword>
<feature type="transmembrane region" description="Helical" evidence="8">
    <location>
        <begin position="226"/>
        <end position="245"/>
    </location>
</feature>
<evidence type="ECO:0000256" key="5">
    <source>
        <dbReference type="ARBA" id="ARBA00022989"/>
    </source>
</evidence>
<feature type="transmembrane region" description="Helical" evidence="8">
    <location>
        <begin position="40"/>
        <end position="58"/>
    </location>
</feature>
<protein>
    <submittedName>
        <fullName evidence="9">Putative undecaprenyl-phosphate N-acetylglucosaminyl 1-phosphate transferase</fullName>
        <ecNumber evidence="9">2.7.8.33</ecNumber>
    </submittedName>
</protein>